<evidence type="ECO:0000313" key="1">
    <source>
        <dbReference type="EMBL" id="KAG2251608.1"/>
    </source>
</evidence>
<reference evidence="1 2" key="1">
    <citation type="submission" date="2020-02" db="EMBL/GenBank/DDBJ databases">
        <authorList>
            <person name="Ma Q."/>
            <person name="Huang Y."/>
            <person name="Song X."/>
            <person name="Pei D."/>
        </authorList>
    </citation>
    <scope>NUCLEOTIDE SEQUENCE [LARGE SCALE GENOMIC DNA]</scope>
    <source>
        <strain evidence="1">Sxm20200214</strain>
        <tissue evidence="1">Leaf</tissue>
    </source>
</reference>
<name>A0A8X7PIG1_BRACI</name>
<dbReference type="OrthoDB" id="1112752at2759"/>
<dbReference type="Pfam" id="PF14223">
    <property type="entry name" value="Retrotran_gag_2"/>
    <property type="match status" value="1"/>
</dbReference>
<gene>
    <name evidence="1" type="ORF">Bca52824_081744</name>
</gene>
<organism evidence="1 2">
    <name type="scientific">Brassica carinata</name>
    <name type="common">Ethiopian mustard</name>
    <name type="synonym">Abyssinian cabbage</name>
    <dbReference type="NCBI Taxonomy" id="52824"/>
    <lineage>
        <taxon>Eukaryota</taxon>
        <taxon>Viridiplantae</taxon>
        <taxon>Streptophyta</taxon>
        <taxon>Embryophyta</taxon>
        <taxon>Tracheophyta</taxon>
        <taxon>Spermatophyta</taxon>
        <taxon>Magnoliopsida</taxon>
        <taxon>eudicotyledons</taxon>
        <taxon>Gunneridae</taxon>
        <taxon>Pentapetalae</taxon>
        <taxon>rosids</taxon>
        <taxon>malvids</taxon>
        <taxon>Brassicales</taxon>
        <taxon>Brassicaceae</taxon>
        <taxon>Brassiceae</taxon>
        <taxon>Brassica</taxon>
    </lineage>
</organism>
<keyword evidence="2" id="KW-1185">Reference proteome</keyword>
<dbReference type="Proteomes" id="UP000886595">
    <property type="component" value="Unassembled WGS sequence"/>
</dbReference>
<protein>
    <submittedName>
        <fullName evidence="1">Uncharacterized protein</fullName>
    </submittedName>
</protein>
<dbReference type="EMBL" id="JAAMPC010000016">
    <property type="protein sequence ID" value="KAG2251608.1"/>
    <property type="molecule type" value="Genomic_DNA"/>
</dbReference>
<accession>A0A8X7PIG1</accession>
<sequence length="137" mass="15567">MLAHLSVLGLKDVLEESTSPSVLAIQKEQHKDVFRETLVKEEAERLEISGTAMNLIILSVGDHVLRKIELCTSAGSSWFTLEMFYLSKTLPDRIHLEHKFYIFKKVDTQDMDENIDSSEDCVLPVKRECNCVRGGAR</sequence>
<evidence type="ECO:0000313" key="2">
    <source>
        <dbReference type="Proteomes" id="UP000886595"/>
    </source>
</evidence>
<dbReference type="AlphaFoldDB" id="A0A8X7PIG1"/>
<comment type="caution">
    <text evidence="1">The sequence shown here is derived from an EMBL/GenBank/DDBJ whole genome shotgun (WGS) entry which is preliminary data.</text>
</comment>
<proteinExistence type="predicted"/>